<sequence>MSSDAWWKQLAIVVPSSPVQSNPSTEHIRALLTSLSVLPALLKTEKIIHFDGIHPAMPVDRRHRYVEHKRRVQAFCSQAAVQARLAGPPQSGPDRSNQTHEKMTSLELAAFAHTTVLEGSHFLFAGHNTAAAVLQVQTPFMLIMQHDFLLVRPFDGKRLLETMTSNPLIKHVRLNLRPNVARGFDTVVQNYSGPSLVPLARTCGWADAPHVTSRQYYLSFVIPLLMHDHDGGKRKYVEESVHYRMLRHGNPGGCWEFKNEIAKGNVAAKWPEAFDDYGTYLYGFASAQDGHYTVHRSLRGNAPRWSVEDAPRQLRAPKRGAYKLRKSRTRR</sequence>
<reference evidence="1" key="1">
    <citation type="submission" date="2021-01" db="EMBL/GenBank/DDBJ databases">
        <authorList>
            <person name="Corre E."/>
            <person name="Pelletier E."/>
            <person name="Niang G."/>
            <person name="Scheremetjew M."/>
            <person name="Finn R."/>
            <person name="Kale V."/>
            <person name="Holt S."/>
            <person name="Cochrane G."/>
            <person name="Meng A."/>
            <person name="Brown T."/>
            <person name="Cohen L."/>
        </authorList>
    </citation>
    <scope>NUCLEOTIDE SEQUENCE</scope>
    <source>
        <strain evidence="1">CCMP645</strain>
    </source>
</reference>
<name>A0A7S4FDD8_CHRCT</name>
<proteinExistence type="predicted"/>
<evidence type="ECO:0000313" key="1">
    <source>
        <dbReference type="EMBL" id="CAE0788726.1"/>
    </source>
</evidence>
<organism evidence="1">
    <name type="scientific">Chrysotila carterae</name>
    <name type="common">Marine alga</name>
    <name type="synonym">Syracosphaera carterae</name>
    <dbReference type="NCBI Taxonomy" id="13221"/>
    <lineage>
        <taxon>Eukaryota</taxon>
        <taxon>Haptista</taxon>
        <taxon>Haptophyta</taxon>
        <taxon>Prymnesiophyceae</taxon>
        <taxon>Isochrysidales</taxon>
        <taxon>Isochrysidaceae</taxon>
        <taxon>Chrysotila</taxon>
    </lineage>
</organism>
<accession>A0A7S4FDD8</accession>
<gene>
    <name evidence="1" type="ORF">PCAR00345_LOCUS41435</name>
</gene>
<dbReference type="EMBL" id="HBIZ01067743">
    <property type="protein sequence ID" value="CAE0788726.1"/>
    <property type="molecule type" value="Transcribed_RNA"/>
</dbReference>
<dbReference type="AlphaFoldDB" id="A0A7S4FDD8"/>
<protein>
    <submittedName>
        <fullName evidence="1">Uncharacterized protein</fullName>
    </submittedName>
</protein>